<dbReference type="SUPFAM" id="SSF51905">
    <property type="entry name" value="FAD/NAD(P)-binding domain"/>
    <property type="match status" value="1"/>
</dbReference>
<dbReference type="Gene3D" id="3.30.9.10">
    <property type="entry name" value="D-Amino Acid Oxidase, subunit A, domain 2"/>
    <property type="match status" value="1"/>
</dbReference>
<protein>
    <submittedName>
        <fullName evidence="3">Oxidoreductase</fullName>
    </submittedName>
</protein>
<dbReference type="GO" id="GO:0016491">
    <property type="term" value="F:oxidoreductase activity"/>
    <property type="evidence" value="ECO:0007669"/>
    <property type="project" value="UniProtKB-KW"/>
</dbReference>
<dbReference type="EMBL" id="BOMH01000096">
    <property type="protein sequence ID" value="GID71080.1"/>
    <property type="molecule type" value="Genomic_DNA"/>
</dbReference>
<feature type="domain" description="FAD dependent oxidoreductase" evidence="2">
    <location>
        <begin position="6"/>
        <end position="360"/>
    </location>
</feature>
<name>A0A919IZQ3_9ACTN</name>
<dbReference type="Gene3D" id="3.50.50.60">
    <property type="entry name" value="FAD/NAD(P)-binding domain"/>
    <property type="match status" value="1"/>
</dbReference>
<evidence type="ECO:0000256" key="1">
    <source>
        <dbReference type="ARBA" id="ARBA00023002"/>
    </source>
</evidence>
<reference evidence="3" key="1">
    <citation type="submission" date="2021-01" db="EMBL/GenBank/DDBJ databases">
        <title>Whole genome shotgun sequence of Actinoplanes cyaneus NBRC 14990.</title>
        <authorList>
            <person name="Komaki H."/>
            <person name="Tamura T."/>
        </authorList>
    </citation>
    <scope>NUCLEOTIDE SEQUENCE</scope>
    <source>
        <strain evidence="3">NBRC 14990</strain>
    </source>
</reference>
<evidence type="ECO:0000313" key="4">
    <source>
        <dbReference type="Proteomes" id="UP000619479"/>
    </source>
</evidence>
<dbReference type="Proteomes" id="UP000619479">
    <property type="component" value="Unassembled WGS sequence"/>
</dbReference>
<dbReference type="SUPFAM" id="SSF54373">
    <property type="entry name" value="FAD-linked reductases, C-terminal domain"/>
    <property type="match status" value="1"/>
</dbReference>
<dbReference type="AlphaFoldDB" id="A0A919IZQ3"/>
<evidence type="ECO:0000259" key="2">
    <source>
        <dbReference type="Pfam" id="PF01266"/>
    </source>
</evidence>
<dbReference type="InterPro" id="IPR036188">
    <property type="entry name" value="FAD/NAD-bd_sf"/>
</dbReference>
<keyword evidence="1" id="KW-0560">Oxidoreductase</keyword>
<evidence type="ECO:0000313" key="3">
    <source>
        <dbReference type="EMBL" id="GID71080.1"/>
    </source>
</evidence>
<dbReference type="GO" id="GO:0005737">
    <property type="term" value="C:cytoplasm"/>
    <property type="evidence" value="ECO:0007669"/>
    <property type="project" value="TreeGrafter"/>
</dbReference>
<dbReference type="InterPro" id="IPR006076">
    <property type="entry name" value="FAD-dep_OxRdtase"/>
</dbReference>
<accession>A0A919IZQ3</accession>
<dbReference type="PANTHER" id="PTHR13847">
    <property type="entry name" value="SARCOSINE DEHYDROGENASE-RELATED"/>
    <property type="match status" value="1"/>
</dbReference>
<dbReference type="PANTHER" id="PTHR13847:SF289">
    <property type="entry name" value="GLYCINE OXIDASE"/>
    <property type="match status" value="1"/>
</dbReference>
<dbReference type="RefSeq" id="WP_203755781.1">
    <property type="nucleotide sequence ID" value="NZ_BAAAUC010000090.1"/>
</dbReference>
<organism evidence="3 4">
    <name type="scientific">Actinoplanes cyaneus</name>
    <dbReference type="NCBI Taxonomy" id="52696"/>
    <lineage>
        <taxon>Bacteria</taxon>
        <taxon>Bacillati</taxon>
        <taxon>Actinomycetota</taxon>
        <taxon>Actinomycetes</taxon>
        <taxon>Micromonosporales</taxon>
        <taxon>Micromonosporaceae</taxon>
        <taxon>Actinoplanes</taxon>
    </lineage>
</organism>
<keyword evidence="4" id="KW-1185">Reference proteome</keyword>
<gene>
    <name evidence="3" type="ORF">Acy02nite_89610</name>
</gene>
<dbReference type="Pfam" id="PF01266">
    <property type="entry name" value="DAO"/>
    <property type="match status" value="1"/>
</dbReference>
<comment type="caution">
    <text evidence="3">The sequence shown here is derived from an EMBL/GenBank/DDBJ whole genome shotgun (WGS) entry which is preliminary data.</text>
</comment>
<sequence>MGDTFDVAVVGAGVIALAVAEQLLTAGLTVAVVGEASGLHPGHGSRAAGAMLSTFSEIEAGHDPQRVKVETGERLAAHDAYPAWLDRLASPGHRPELTSGTWVLAAANRAGDLTPIQAAAAAAGHNVEQHPGTQIPGLRAPAGSQALWLPTEARIDSGLLMNALTAAVRRHPNATWYDTTAVAVSPGCVRCTDATEIRAGRIVLAAGVQTAALLPGHGCRIGVPPILAGRGVSMLLHAPQVSVPHVVRTPNAAFACGTHLMPRHDGSLYLGATNRLSVDPDLGQNATLDEIAVLATDAARHLDPRLTTAQLKQHRVGYRPYTADHLPLIGRTSEPSLLLATATYRCGILLAPRLAALLADEILHPGALDEHPYRVLRPMPAPDLPAVLDTGASTALIEHLIQAGAVLPPHVAAQLAAFTDVMLREAAGQATAAGHALRRLWGIAPVVESVPALFELPARLTGGAR</sequence>
<proteinExistence type="predicted"/>